<evidence type="ECO:0000256" key="7">
    <source>
        <dbReference type="ARBA" id="ARBA00023049"/>
    </source>
</evidence>
<evidence type="ECO:0000313" key="15">
    <source>
        <dbReference type="Proteomes" id="UP000323884"/>
    </source>
</evidence>
<dbReference type="NCBIfam" id="TIGR04183">
    <property type="entry name" value="Por_Secre_tail"/>
    <property type="match status" value="1"/>
</dbReference>
<sequence length="655" mass="71011">MNTKFILVASVAACSFVFGQNTPSKLNPGKSGLHADFMRFDKNAPAFQGSPVLFDEATERLSQGQGLKLGLERDALGFETQRFQQTVNGIPVEYGMMAVQTKGGKIVGQSGKWVLTIPKGAEKKANISESIALQSALSFVGAESYKWQSKEEEDFIKRDSNDANASFAPKGELVYYSDPTDEKMNDLTLAYKFDIYAEKPLSRQYVFVDAKNGKVLGVDAIIHEVNTPGTATTVYSGSQNIVTDSYNGSYRLRETGRNTGTSVETYNAKKSTNLASAVDFTDADNAWNNVNTNKDQYATDAHWGAEKTLDYYYTKYGRKSIDNNNFAIKSYVHYGNNIFNAYWDGSRMLYGDGSSTTNGGKPLTAIDVCGHEITHGLTSKTANLVYQREPGALNEGFSDIFGNSIERWARPTKASWTLGEDFNYVIRDMANPNAYNQPDTYKGTYWKDASNSCTPQGNPNLPGYNDYCGVHTNSGVLNFWYYLLVTGGSGTNDNGFAYNVSGIGLDKAGAIAYRTLTTYLTSSSNYANTRTYSLQAAADLYGAGSNEVTQVTNAWNAVGVGGGTSSAGLVAAASNVSAYTISPNPATDRFTVNFEGKAGKGIVEVVNLTGKKEISEKVEIAEGANKLNIQLPSNMLPGVYVVTVNGQKAGNLIKK</sequence>
<dbReference type="RefSeq" id="WP_149387005.1">
    <property type="nucleotide sequence ID" value="NZ_VTRU01000001.1"/>
</dbReference>
<protein>
    <recommendedName>
        <fullName evidence="9">Neutral metalloproteinase</fullName>
        <ecNumber evidence="9">3.4.24.-</ecNumber>
    </recommendedName>
</protein>
<dbReference type="InterPro" id="IPR013856">
    <property type="entry name" value="Peptidase_M4_domain"/>
</dbReference>
<geneLocation type="plasmid" evidence="14">
    <name>unnamed1</name>
</geneLocation>
<evidence type="ECO:0000256" key="6">
    <source>
        <dbReference type="ARBA" id="ARBA00022833"/>
    </source>
</evidence>
<keyword evidence="6 9" id="KW-0862">Zinc</keyword>
<proteinExistence type="inferred from homology"/>
<evidence type="ECO:0000256" key="9">
    <source>
        <dbReference type="RuleBase" id="RU366073"/>
    </source>
</evidence>
<dbReference type="SUPFAM" id="SSF55486">
    <property type="entry name" value="Metalloproteases ('zincins'), catalytic domain"/>
    <property type="match status" value="1"/>
</dbReference>
<gene>
    <name evidence="14" type="ORF">FW781_08490</name>
</gene>
<evidence type="ECO:0000259" key="10">
    <source>
        <dbReference type="Pfam" id="PF01447"/>
    </source>
</evidence>
<comment type="similarity">
    <text evidence="1 9">Belongs to the peptidase M4 family.</text>
</comment>
<feature type="domain" description="FTP" evidence="12">
    <location>
        <begin position="73"/>
        <end position="108"/>
    </location>
</feature>
<keyword evidence="9" id="KW-0964">Secreted</keyword>
<dbReference type="InterPro" id="IPR001570">
    <property type="entry name" value="Peptidase_M4_C_domain"/>
</dbReference>
<dbReference type="PANTHER" id="PTHR33794:SF1">
    <property type="entry name" value="BACILLOLYSIN"/>
    <property type="match status" value="1"/>
</dbReference>
<feature type="domain" description="Peptidase M4" evidence="10">
    <location>
        <begin position="229"/>
        <end position="379"/>
    </location>
</feature>
<keyword evidence="3" id="KW-0479">Metal-binding</keyword>
<evidence type="ECO:0000313" key="14">
    <source>
        <dbReference type="EMBL" id="TZF99953.1"/>
    </source>
</evidence>
<feature type="domain" description="Secretion system C-terminal sorting" evidence="13">
    <location>
        <begin position="581"/>
        <end position="650"/>
    </location>
</feature>
<evidence type="ECO:0000259" key="11">
    <source>
        <dbReference type="Pfam" id="PF02868"/>
    </source>
</evidence>
<feature type="domain" description="Peptidase M4 C-terminal" evidence="11">
    <location>
        <begin position="382"/>
        <end position="560"/>
    </location>
</feature>
<dbReference type="GO" id="GO:0046872">
    <property type="term" value="F:metal ion binding"/>
    <property type="evidence" value="ECO:0007669"/>
    <property type="project" value="UniProtKB-UniRule"/>
</dbReference>
<dbReference type="Gene3D" id="3.10.170.10">
    <property type="match status" value="1"/>
</dbReference>
<keyword evidence="4" id="KW-0732">Signal</keyword>
<name>A0A5D9A0D9_9FLAO</name>
<evidence type="ECO:0000256" key="1">
    <source>
        <dbReference type="ARBA" id="ARBA00009388"/>
    </source>
</evidence>
<comment type="cofactor">
    <cofactor evidence="9">
        <name>Zn(2+)</name>
        <dbReference type="ChEBI" id="CHEBI:29105"/>
    </cofactor>
</comment>
<dbReference type="Pfam" id="PF18962">
    <property type="entry name" value="Por_Secre_tail"/>
    <property type="match status" value="1"/>
</dbReference>
<dbReference type="AlphaFoldDB" id="A0A5D9A0D9"/>
<evidence type="ECO:0000259" key="12">
    <source>
        <dbReference type="Pfam" id="PF07504"/>
    </source>
</evidence>
<feature type="active site" description="Proton donor" evidence="8">
    <location>
        <position position="471"/>
    </location>
</feature>
<dbReference type="InterPro" id="IPR027268">
    <property type="entry name" value="Peptidase_M4/M1_CTD_sf"/>
</dbReference>
<dbReference type="Pfam" id="PF07504">
    <property type="entry name" value="FTP"/>
    <property type="match status" value="1"/>
</dbReference>
<comment type="function">
    <text evidence="9">Extracellular zinc metalloprotease.</text>
</comment>
<evidence type="ECO:0000256" key="5">
    <source>
        <dbReference type="ARBA" id="ARBA00022801"/>
    </source>
</evidence>
<dbReference type="EC" id="3.4.24.-" evidence="9"/>
<dbReference type="Proteomes" id="UP000323884">
    <property type="component" value="Unassembled WGS sequence"/>
</dbReference>
<feature type="active site" evidence="8">
    <location>
        <position position="372"/>
    </location>
</feature>
<dbReference type="OrthoDB" id="291295at2"/>
<accession>A0A5D9A0D9</accession>
<dbReference type="GO" id="GO:0005576">
    <property type="term" value="C:extracellular region"/>
    <property type="evidence" value="ECO:0007669"/>
    <property type="project" value="UniProtKB-SubCell"/>
</dbReference>
<dbReference type="Pfam" id="PF02868">
    <property type="entry name" value="Peptidase_M4_C"/>
    <property type="match status" value="1"/>
</dbReference>
<dbReference type="PANTHER" id="PTHR33794">
    <property type="entry name" value="BACILLOLYSIN"/>
    <property type="match status" value="1"/>
</dbReference>
<dbReference type="InterPro" id="IPR026444">
    <property type="entry name" value="Secre_tail"/>
</dbReference>
<evidence type="ECO:0000256" key="3">
    <source>
        <dbReference type="ARBA" id="ARBA00022723"/>
    </source>
</evidence>
<dbReference type="Gene3D" id="3.10.450.490">
    <property type="match status" value="1"/>
</dbReference>
<dbReference type="InterPro" id="IPR050728">
    <property type="entry name" value="Zinc_Metalloprotease_M4"/>
</dbReference>
<evidence type="ECO:0000256" key="8">
    <source>
        <dbReference type="PIRSR" id="PIRSR623612-1"/>
    </source>
</evidence>
<dbReference type="GO" id="GO:0004222">
    <property type="term" value="F:metalloendopeptidase activity"/>
    <property type="evidence" value="ECO:0007669"/>
    <property type="project" value="UniProtKB-UniRule"/>
</dbReference>
<dbReference type="CDD" id="cd09597">
    <property type="entry name" value="M4_TLP"/>
    <property type="match status" value="1"/>
</dbReference>
<dbReference type="InterPro" id="IPR011096">
    <property type="entry name" value="FTP_domain"/>
</dbReference>
<keyword evidence="2 9" id="KW-0645">Protease</keyword>
<evidence type="ECO:0000256" key="4">
    <source>
        <dbReference type="ARBA" id="ARBA00022729"/>
    </source>
</evidence>
<comment type="subcellular location">
    <subcellularLocation>
        <location evidence="9">Secreted</location>
    </subcellularLocation>
</comment>
<reference evidence="14 15" key="1">
    <citation type="submission" date="2019-08" db="EMBL/GenBank/DDBJ databases">
        <title>Draft genome sequence of Chryseobacterium sp. Gsoil 183.</title>
        <authorList>
            <person name="Im W.-T."/>
        </authorList>
    </citation>
    <scope>NUCLEOTIDE SEQUENCE [LARGE SCALE GENOMIC DNA]</scope>
    <source>
        <strain evidence="14 15">Gsoil 183</strain>
        <plasmid evidence="14">unnamed1</plasmid>
    </source>
</reference>
<keyword evidence="7 9" id="KW-0482">Metalloprotease</keyword>
<comment type="caution">
    <text evidence="14">The sequence shown here is derived from an EMBL/GenBank/DDBJ whole genome shotgun (WGS) entry which is preliminary data.</text>
</comment>
<organism evidence="14 15">
    <name type="scientific">Chryseobacterium panacisoli</name>
    <dbReference type="NCBI Taxonomy" id="1807141"/>
    <lineage>
        <taxon>Bacteria</taxon>
        <taxon>Pseudomonadati</taxon>
        <taxon>Bacteroidota</taxon>
        <taxon>Flavobacteriia</taxon>
        <taxon>Flavobacteriales</taxon>
        <taxon>Weeksellaceae</taxon>
        <taxon>Chryseobacterium group</taxon>
        <taxon>Chryseobacterium</taxon>
    </lineage>
</organism>
<dbReference type="EMBL" id="VTRU01000001">
    <property type="protein sequence ID" value="TZF99953.1"/>
    <property type="molecule type" value="Genomic_DNA"/>
</dbReference>
<keyword evidence="14" id="KW-0614">Plasmid</keyword>
<evidence type="ECO:0000256" key="2">
    <source>
        <dbReference type="ARBA" id="ARBA00022670"/>
    </source>
</evidence>
<dbReference type="InterPro" id="IPR023612">
    <property type="entry name" value="Peptidase_M4"/>
</dbReference>
<keyword evidence="5 9" id="KW-0378">Hydrolase</keyword>
<dbReference type="GO" id="GO:0006508">
    <property type="term" value="P:proteolysis"/>
    <property type="evidence" value="ECO:0007669"/>
    <property type="project" value="UniProtKB-KW"/>
</dbReference>
<keyword evidence="15" id="KW-1185">Reference proteome</keyword>
<dbReference type="Gene3D" id="1.10.390.10">
    <property type="entry name" value="Neutral Protease Domain 2"/>
    <property type="match status" value="1"/>
</dbReference>
<dbReference type="Pfam" id="PF01447">
    <property type="entry name" value="Peptidase_M4"/>
    <property type="match status" value="1"/>
</dbReference>
<evidence type="ECO:0000259" key="13">
    <source>
        <dbReference type="Pfam" id="PF18962"/>
    </source>
</evidence>
<dbReference type="PRINTS" id="PR00730">
    <property type="entry name" value="THERMOLYSIN"/>
</dbReference>